<reference evidence="1 2" key="1">
    <citation type="submission" date="2021-07" db="EMBL/GenBank/DDBJ databases">
        <title>Paenibacillus radiodurans sp. nov., isolated from the southeastern edge of Tengger Desert.</title>
        <authorList>
            <person name="Zhang G."/>
        </authorList>
    </citation>
    <scope>NUCLEOTIDE SEQUENCE [LARGE SCALE GENOMIC DNA]</scope>
    <source>
        <strain evidence="1 2">CCM 7311</strain>
    </source>
</reference>
<dbReference type="EMBL" id="JAHZIK010003170">
    <property type="protein sequence ID" value="MBW7461680.1"/>
    <property type="molecule type" value="Genomic_DNA"/>
</dbReference>
<keyword evidence="2" id="KW-1185">Reference proteome</keyword>
<proteinExistence type="predicted"/>
<accession>A0ABS7CL68</accession>
<name>A0ABS7CL68_9BACL</name>
<dbReference type="Proteomes" id="UP001519887">
    <property type="component" value="Unassembled WGS sequence"/>
</dbReference>
<evidence type="ECO:0008006" key="3">
    <source>
        <dbReference type="Google" id="ProtNLM"/>
    </source>
</evidence>
<gene>
    <name evidence="1" type="ORF">K0U00_47260</name>
</gene>
<dbReference type="InterPro" id="IPR036237">
    <property type="entry name" value="Xyl_isomerase-like_sf"/>
</dbReference>
<dbReference type="Gene3D" id="3.20.20.150">
    <property type="entry name" value="Divalent-metal-dependent TIM barrel enzymes"/>
    <property type="match status" value="1"/>
</dbReference>
<protein>
    <recommendedName>
        <fullName evidence="3">Sugar phosphate isomerase/epimerase</fullName>
    </recommendedName>
</protein>
<comment type="caution">
    <text evidence="1">The sequence shown here is derived from an EMBL/GenBank/DDBJ whole genome shotgun (WGS) entry which is preliminary data.</text>
</comment>
<dbReference type="SUPFAM" id="SSF51658">
    <property type="entry name" value="Xylose isomerase-like"/>
    <property type="match status" value="1"/>
</dbReference>
<feature type="non-terminal residue" evidence="1">
    <location>
        <position position="110"/>
    </location>
</feature>
<sequence length="110" mass="12251">MKMHIEAMGVSLLSNDTVNAPDRLEAKLAKIQELGFGAVEVPIHGMNIIVNGRLNTDRLDRYVRLFRQFSLQVTTHAPFEINLFRRGELLKERQVLHAAIEISGALGASA</sequence>
<organism evidence="1 2">
    <name type="scientific">Paenibacillus sepulcri</name>
    <dbReference type="NCBI Taxonomy" id="359917"/>
    <lineage>
        <taxon>Bacteria</taxon>
        <taxon>Bacillati</taxon>
        <taxon>Bacillota</taxon>
        <taxon>Bacilli</taxon>
        <taxon>Bacillales</taxon>
        <taxon>Paenibacillaceae</taxon>
        <taxon>Paenibacillus</taxon>
    </lineage>
</organism>
<evidence type="ECO:0000313" key="2">
    <source>
        <dbReference type="Proteomes" id="UP001519887"/>
    </source>
</evidence>
<evidence type="ECO:0000313" key="1">
    <source>
        <dbReference type="EMBL" id="MBW7461680.1"/>
    </source>
</evidence>